<dbReference type="EMBL" id="VDCV01000011">
    <property type="protein sequence ID" value="KAB5534635.1"/>
    <property type="molecule type" value="Genomic_DNA"/>
</dbReference>
<dbReference type="Proteomes" id="UP000326939">
    <property type="component" value="Chromosome 11"/>
</dbReference>
<dbReference type="Gene3D" id="1.20.1280.50">
    <property type="match status" value="1"/>
</dbReference>
<accession>A0A5N5KVZ4</accession>
<sequence length="146" mass="17084">MTDYLLEVVMQEILLRLPIESLIKCTSVCMSWYSLVSSTAFISIRSISLDKDDPFYLTSHLLKRGRRTLLSLEPVFVCFGMQSIIHCFVQTSFSSEQIHRQLLVDLVLRGKQLTLLVPLWKVWCYLTKQMQQVMEMIQMLWNSDTD</sequence>
<gene>
    <name evidence="2" type="ORF">DKX38_017721</name>
</gene>
<evidence type="ECO:0000313" key="3">
    <source>
        <dbReference type="Proteomes" id="UP000326939"/>
    </source>
</evidence>
<reference evidence="3" key="1">
    <citation type="journal article" date="2019" name="Gigascience">
        <title>De novo genome assembly of the endangered Acer yangbiense, a plant species with extremely small populations endemic to Yunnan Province, China.</title>
        <authorList>
            <person name="Yang J."/>
            <person name="Wariss H.M."/>
            <person name="Tao L."/>
            <person name="Zhang R."/>
            <person name="Yun Q."/>
            <person name="Hollingsworth P."/>
            <person name="Dao Z."/>
            <person name="Luo G."/>
            <person name="Guo H."/>
            <person name="Ma Y."/>
            <person name="Sun W."/>
        </authorList>
    </citation>
    <scope>NUCLEOTIDE SEQUENCE [LARGE SCALE GENOMIC DNA]</scope>
    <source>
        <strain evidence="3">cv. br00</strain>
    </source>
</reference>
<dbReference type="AlphaFoldDB" id="A0A5N5KVZ4"/>
<dbReference type="Pfam" id="PF00646">
    <property type="entry name" value="F-box"/>
    <property type="match status" value="1"/>
</dbReference>
<dbReference type="InterPro" id="IPR036047">
    <property type="entry name" value="F-box-like_dom_sf"/>
</dbReference>
<evidence type="ECO:0000259" key="1">
    <source>
        <dbReference type="SMART" id="SM00256"/>
    </source>
</evidence>
<protein>
    <recommendedName>
        <fullName evidence="1">F-box domain-containing protein</fullName>
    </recommendedName>
</protein>
<organism evidence="2 3">
    <name type="scientific">Salix brachista</name>
    <dbReference type="NCBI Taxonomy" id="2182728"/>
    <lineage>
        <taxon>Eukaryota</taxon>
        <taxon>Viridiplantae</taxon>
        <taxon>Streptophyta</taxon>
        <taxon>Embryophyta</taxon>
        <taxon>Tracheophyta</taxon>
        <taxon>Spermatophyta</taxon>
        <taxon>Magnoliopsida</taxon>
        <taxon>eudicotyledons</taxon>
        <taxon>Gunneridae</taxon>
        <taxon>Pentapetalae</taxon>
        <taxon>rosids</taxon>
        <taxon>fabids</taxon>
        <taxon>Malpighiales</taxon>
        <taxon>Salicaceae</taxon>
        <taxon>Saliceae</taxon>
        <taxon>Salix</taxon>
    </lineage>
</organism>
<name>A0A5N5KVZ4_9ROSI</name>
<dbReference type="InterPro" id="IPR001810">
    <property type="entry name" value="F-box_dom"/>
</dbReference>
<evidence type="ECO:0000313" key="2">
    <source>
        <dbReference type="EMBL" id="KAB5534635.1"/>
    </source>
</evidence>
<keyword evidence="3" id="KW-1185">Reference proteome</keyword>
<comment type="caution">
    <text evidence="2">The sequence shown here is derived from an EMBL/GenBank/DDBJ whole genome shotgun (WGS) entry which is preliminary data.</text>
</comment>
<dbReference type="SMART" id="SM00256">
    <property type="entry name" value="FBOX"/>
    <property type="match status" value="1"/>
</dbReference>
<feature type="domain" description="F-box" evidence="1">
    <location>
        <begin position="5"/>
        <end position="45"/>
    </location>
</feature>
<dbReference type="SUPFAM" id="SSF81383">
    <property type="entry name" value="F-box domain"/>
    <property type="match status" value="1"/>
</dbReference>
<proteinExistence type="predicted"/>